<dbReference type="AlphaFoldDB" id="A0A1I7S7L3"/>
<sequence length="113" mass="12605">MWSGLGFSVLCLVLCVVIHGATSSSESRQAHLPYQLPGAYNLVADKLDPKVLEMELAGQLPVQEKPEPDNDTPLMSPVFEGVEPPPVPRRQVCWCCRAYVCHYQRCPCSKFML</sequence>
<proteinExistence type="predicted"/>
<accession>A0A1I7S7L3</accession>
<feature type="chain" id="PRO_5036308734" evidence="2">
    <location>
        <begin position="24"/>
        <end position="113"/>
    </location>
</feature>
<dbReference type="Proteomes" id="UP000095284">
    <property type="component" value="Unplaced"/>
</dbReference>
<reference evidence="7" key="1">
    <citation type="submission" date="2016-11" db="UniProtKB">
        <authorList>
            <consortium name="WormBaseParasite"/>
        </authorList>
    </citation>
    <scope>IDENTIFICATION</scope>
</reference>
<dbReference type="OrthoDB" id="5876434at2759"/>
<dbReference type="Proteomes" id="UP000659654">
    <property type="component" value="Unassembled WGS sequence"/>
</dbReference>
<reference evidence="4" key="2">
    <citation type="submission" date="2020-08" db="EMBL/GenBank/DDBJ databases">
        <authorList>
            <person name="Kikuchi T."/>
        </authorList>
    </citation>
    <scope>NUCLEOTIDE SEQUENCE</scope>
    <source>
        <strain evidence="3">Ka4C1</strain>
    </source>
</reference>
<dbReference type="EMBL" id="CAJFCV020000003">
    <property type="protein sequence ID" value="CAG9111963.1"/>
    <property type="molecule type" value="Genomic_DNA"/>
</dbReference>
<evidence type="ECO:0000256" key="2">
    <source>
        <dbReference type="SAM" id="SignalP"/>
    </source>
</evidence>
<evidence type="ECO:0000313" key="3">
    <source>
        <dbReference type="EMBL" id="CAD5223248.1"/>
    </source>
</evidence>
<evidence type="ECO:0000313" key="6">
    <source>
        <dbReference type="Proteomes" id="UP000659654"/>
    </source>
</evidence>
<dbReference type="WBParaSite" id="BXY_0900400.1">
    <property type="protein sequence ID" value="BXY_0900400.1"/>
    <property type="gene ID" value="BXY_0900400"/>
</dbReference>
<dbReference type="EMBL" id="CAJFDI010000003">
    <property type="protein sequence ID" value="CAD5223248.1"/>
    <property type="molecule type" value="Genomic_DNA"/>
</dbReference>
<gene>
    <name evidence="3" type="ORF">BXYJ_LOCUS7884</name>
</gene>
<feature type="region of interest" description="Disordered" evidence="1">
    <location>
        <begin position="60"/>
        <end position="80"/>
    </location>
</feature>
<evidence type="ECO:0000313" key="4">
    <source>
        <dbReference type="EMBL" id="CAG9111963.1"/>
    </source>
</evidence>
<keyword evidence="6" id="KW-1185">Reference proteome</keyword>
<feature type="signal peptide" evidence="2">
    <location>
        <begin position="1"/>
        <end position="23"/>
    </location>
</feature>
<keyword evidence="2" id="KW-0732">Signal</keyword>
<protein>
    <submittedName>
        <fullName evidence="3">(pine wood nematode) hypothetical protein</fullName>
    </submittedName>
</protein>
<organism evidence="5 7">
    <name type="scientific">Bursaphelenchus xylophilus</name>
    <name type="common">Pinewood nematode worm</name>
    <name type="synonym">Aphelenchoides xylophilus</name>
    <dbReference type="NCBI Taxonomy" id="6326"/>
    <lineage>
        <taxon>Eukaryota</taxon>
        <taxon>Metazoa</taxon>
        <taxon>Ecdysozoa</taxon>
        <taxon>Nematoda</taxon>
        <taxon>Chromadorea</taxon>
        <taxon>Rhabditida</taxon>
        <taxon>Tylenchina</taxon>
        <taxon>Tylenchomorpha</taxon>
        <taxon>Aphelenchoidea</taxon>
        <taxon>Aphelenchoididae</taxon>
        <taxon>Bursaphelenchus</taxon>
    </lineage>
</organism>
<evidence type="ECO:0000313" key="7">
    <source>
        <dbReference type="WBParaSite" id="BXY_0900400.1"/>
    </source>
</evidence>
<name>A0A1I7S7L3_BURXY</name>
<evidence type="ECO:0000256" key="1">
    <source>
        <dbReference type="SAM" id="MobiDB-lite"/>
    </source>
</evidence>
<evidence type="ECO:0000313" key="5">
    <source>
        <dbReference type="Proteomes" id="UP000095284"/>
    </source>
</evidence>
<dbReference type="Proteomes" id="UP000582659">
    <property type="component" value="Unassembled WGS sequence"/>
</dbReference>